<gene>
    <name evidence="12" type="primary">BPBF</name>
</gene>
<evidence type="ECO:0000256" key="8">
    <source>
        <dbReference type="PROSITE-ProRule" id="PRU00071"/>
    </source>
</evidence>
<comment type="function">
    <text evidence="9">Transcription factor that binds specifically to a 5'-AA[AG]G-3' consensus core sequence.</text>
</comment>
<keyword evidence="4 9" id="KW-0805">Transcription regulation</keyword>
<feature type="region of interest" description="Disordered" evidence="10">
    <location>
        <begin position="1"/>
        <end position="37"/>
    </location>
</feature>
<feature type="compositionally biased region" description="Low complexity" evidence="10">
    <location>
        <begin position="277"/>
        <end position="295"/>
    </location>
</feature>
<dbReference type="PROSITE" id="PS01361">
    <property type="entry name" value="ZF_DOF_1"/>
    <property type="match status" value="1"/>
</dbReference>
<feature type="region of interest" description="Disordered" evidence="10">
    <location>
        <begin position="83"/>
        <end position="110"/>
    </location>
</feature>
<feature type="compositionally biased region" description="Polar residues" evidence="10">
    <location>
        <begin position="1"/>
        <end position="12"/>
    </location>
</feature>
<dbReference type="PROSITE" id="PS50884">
    <property type="entry name" value="ZF_DOF_2"/>
    <property type="match status" value="1"/>
</dbReference>
<protein>
    <recommendedName>
        <fullName evidence="9">Dof zinc finger protein</fullName>
    </recommendedName>
</protein>
<feature type="compositionally biased region" description="Basic and acidic residues" evidence="10">
    <location>
        <begin position="24"/>
        <end position="37"/>
    </location>
</feature>
<evidence type="ECO:0000259" key="11">
    <source>
        <dbReference type="PROSITE" id="PS50884"/>
    </source>
</evidence>
<organism evidence="12">
    <name type="scientific">Hordeum vulgare</name>
    <name type="common">Barley</name>
    <dbReference type="NCBI Taxonomy" id="4513"/>
    <lineage>
        <taxon>Eukaryota</taxon>
        <taxon>Viridiplantae</taxon>
        <taxon>Streptophyta</taxon>
        <taxon>Embryophyta</taxon>
        <taxon>Tracheophyta</taxon>
        <taxon>Spermatophyta</taxon>
        <taxon>Magnoliopsida</taxon>
        <taxon>Liliopsida</taxon>
        <taxon>Poales</taxon>
        <taxon>Poaceae</taxon>
        <taxon>BOP clade</taxon>
        <taxon>Pooideae</taxon>
        <taxon>Triticodae</taxon>
        <taxon>Triticeae</taxon>
        <taxon>Hordeinae</taxon>
        <taxon>Hordeum</taxon>
    </lineage>
</organism>
<comment type="subcellular location">
    <subcellularLocation>
        <location evidence="8 9">Nucleus</location>
    </subcellularLocation>
</comment>
<feature type="compositionally biased region" description="Low complexity" evidence="10">
    <location>
        <begin position="13"/>
        <end position="23"/>
    </location>
</feature>
<dbReference type="GO" id="GO:0003700">
    <property type="term" value="F:DNA-binding transcription factor activity"/>
    <property type="evidence" value="ECO:0007669"/>
    <property type="project" value="UniProtKB-UniRule"/>
</dbReference>
<evidence type="ECO:0000256" key="7">
    <source>
        <dbReference type="ARBA" id="ARBA00023242"/>
    </source>
</evidence>
<accession>A0A411DXA6</accession>
<evidence type="ECO:0000313" key="12">
    <source>
        <dbReference type="EMBL" id="QBA30134.1"/>
    </source>
</evidence>
<feature type="region of interest" description="Disordered" evidence="10">
    <location>
        <begin position="277"/>
        <end position="319"/>
    </location>
</feature>
<dbReference type="InterPro" id="IPR045174">
    <property type="entry name" value="Dof"/>
</dbReference>
<sequence length="333" mass="34193">MEEVFSSNSKSKAGQMAGEAAAAAEKKSRPKPEQKVECPRCKSGNTKFCYYNNYSMSQPRYFCKACRRYWTHGGSLRNVPIGGGCRKPKRPGTSDAHKLGMASSSEPTGVVPPSNCTGMNFANVLPTFMSGGFDIQSSLSLTTFGSSSSSNPTALMSPGGTTSFLDVLRGGAGGLLDGSLGPNNGYYYGGHANGSSIGMLMTPPTVSFGIPSPMQQHGGLVVGGNGIGGTTSSTFQGSAGEEGDDGTGSIMGLQWQPHVGNGGGGVVGLGGAHHLGTGNNVTMGNNNNNNNQNNNNGGGAGDDDDDGSSRDCYWINNGGSNPWQSLLNSTSLM</sequence>
<dbReference type="GO" id="GO:0008270">
    <property type="term" value="F:zinc ion binding"/>
    <property type="evidence" value="ECO:0007669"/>
    <property type="project" value="UniProtKB-KW"/>
</dbReference>
<evidence type="ECO:0000256" key="9">
    <source>
        <dbReference type="RuleBase" id="RU369094"/>
    </source>
</evidence>
<keyword evidence="5 8" id="KW-0238">DNA-binding</keyword>
<keyword evidence="3 9" id="KW-0862">Zinc</keyword>
<evidence type="ECO:0000256" key="5">
    <source>
        <dbReference type="ARBA" id="ARBA00023125"/>
    </source>
</evidence>
<name>A0A411DXA6_HORVU</name>
<feature type="domain" description="Dof-type" evidence="11">
    <location>
        <begin position="36"/>
        <end position="90"/>
    </location>
</feature>
<reference evidence="12" key="1">
    <citation type="journal article" date="2019" name="Plant Physiol.">
        <title>Development of decreased-gluten wheat enabled by determination of the genetic basis of lys3a barley.</title>
        <authorList>
            <person name="Moehs C.P."/>
            <person name="Austill W.J."/>
            <person name="Holm A.P."/>
            <person name="Large T.A."/>
            <person name="Loeffler D.P."/>
            <person name="Mullenberg J.C."/>
            <person name="Schnable P.S."/>
            <person name="Skinner W."/>
            <person name="van Boxtel J."/>
            <person name="Wu L."/>
            <person name="McGuire C."/>
        </authorList>
    </citation>
    <scope>NUCLEOTIDE SEQUENCE</scope>
</reference>
<dbReference type="GO" id="GO:0005634">
    <property type="term" value="C:nucleus"/>
    <property type="evidence" value="ECO:0007669"/>
    <property type="project" value="UniProtKB-SubCell"/>
</dbReference>
<evidence type="ECO:0000256" key="6">
    <source>
        <dbReference type="ARBA" id="ARBA00023163"/>
    </source>
</evidence>
<evidence type="ECO:0000256" key="3">
    <source>
        <dbReference type="ARBA" id="ARBA00022833"/>
    </source>
</evidence>
<evidence type="ECO:0000256" key="10">
    <source>
        <dbReference type="SAM" id="MobiDB-lite"/>
    </source>
</evidence>
<keyword evidence="1 9" id="KW-0479">Metal-binding</keyword>
<proteinExistence type="predicted"/>
<dbReference type="InterPro" id="IPR003851">
    <property type="entry name" value="Znf_Dof"/>
</dbReference>
<evidence type="ECO:0000256" key="4">
    <source>
        <dbReference type="ARBA" id="ARBA00023015"/>
    </source>
</evidence>
<evidence type="ECO:0000256" key="1">
    <source>
        <dbReference type="ARBA" id="ARBA00022723"/>
    </source>
</evidence>
<dbReference type="PANTHER" id="PTHR31992:SF315">
    <property type="entry name" value="DOF ZINC FINGER PROTEIN"/>
    <property type="match status" value="1"/>
</dbReference>
<keyword evidence="7 8" id="KW-0539">Nucleus</keyword>
<keyword evidence="6 9" id="KW-0804">Transcription</keyword>
<keyword evidence="2 8" id="KW-0863">Zinc-finger</keyword>
<dbReference type="PANTHER" id="PTHR31992">
    <property type="entry name" value="DOF ZINC FINGER PROTEIN DOF1.4-RELATED"/>
    <property type="match status" value="1"/>
</dbReference>
<dbReference type="Pfam" id="PF02701">
    <property type="entry name" value="Zn_ribbon_Dof"/>
    <property type="match status" value="1"/>
</dbReference>
<dbReference type="GO" id="GO:0003677">
    <property type="term" value="F:DNA binding"/>
    <property type="evidence" value="ECO:0007669"/>
    <property type="project" value="UniProtKB-UniRule"/>
</dbReference>
<evidence type="ECO:0000256" key="2">
    <source>
        <dbReference type="ARBA" id="ARBA00022771"/>
    </source>
</evidence>
<dbReference type="EMBL" id="MK468603">
    <property type="protein sequence ID" value="QBA30134.1"/>
    <property type="molecule type" value="Genomic_DNA"/>
</dbReference>
<dbReference type="AlphaFoldDB" id="A0A411DXA6"/>